<keyword evidence="3 6" id="KW-1133">Transmembrane helix</keyword>
<feature type="transmembrane region" description="Helical" evidence="6">
    <location>
        <begin position="229"/>
        <end position="248"/>
    </location>
</feature>
<accession>A0ABQ5P5J5</accession>
<feature type="transmembrane region" description="Helical" evidence="6">
    <location>
        <begin position="307"/>
        <end position="327"/>
    </location>
</feature>
<keyword evidence="9" id="KW-1185">Reference proteome</keyword>
<dbReference type="Gene3D" id="1.20.1250.20">
    <property type="entry name" value="MFS general substrate transporter like domains"/>
    <property type="match status" value="1"/>
</dbReference>
<evidence type="ECO:0000256" key="6">
    <source>
        <dbReference type="SAM" id="Phobius"/>
    </source>
</evidence>
<evidence type="ECO:0000259" key="7">
    <source>
        <dbReference type="PROSITE" id="PS50850"/>
    </source>
</evidence>
<keyword evidence="2 6" id="KW-0812">Transmembrane</keyword>
<dbReference type="RefSeq" id="WP_323449752.1">
    <property type="nucleotide sequence ID" value="NZ_BSBI01000012.1"/>
</dbReference>
<feature type="transmembrane region" description="Helical" evidence="6">
    <location>
        <begin position="275"/>
        <end position="295"/>
    </location>
</feature>
<sequence length="489" mass="50191">MASTSGLERGKWLLVVLLAGQFMANIDTAIVNTAGPSIKSSLGASDGQVDLVVSGYIVAHAVLLVTGARLGGTYGYQRVFLWGLAGFTVTSLMCGLAQGPEQLIVARLLQGSAGALMVPQVLSGIQLHFQGPARRRALGLFAVSLSGGAITGQVLGGLLIHADLLGSGWRSIFLINLPIGAVLLLAGLRVLPRETPKERRPLDGRGVGLLTIALLLSIGPLVLGRELGWPAWIWVCVLCAAAAAIWFVRTEKRLATSGGHPLVNLRMAAFPPLRWALAAHGLTSASYLALLFVLAHYLQEGLDRSPAYSGMVMVPWVAAFGVGGLLAGRVPERLVRYVPAGSCSLLAVSYIAVALTVWSGPGDGPLLLAALALGGLGLGLSSNALIGHMTEAVDSRWATDLSGVITTNGQLAGAAGVAAFGSLYASWAPAGDRAGAVDAFAGTAALFAVLALLGACAALSATRALARLGPFAPAGDPLVRDPDSTRAQS</sequence>
<protein>
    <submittedName>
        <fullName evidence="8">MFS transporter</fullName>
    </submittedName>
</protein>
<feature type="domain" description="Major facilitator superfamily (MFS) profile" evidence="7">
    <location>
        <begin position="13"/>
        <end position="466"/>
    </location>
</feature>
<dbReference type="InterPro" id="IPR036259">
    <property type="entry name" value="MFS_trans_sf"/>
</dbReference>
<dbReference type="Proteomes" id="UP001291653">
    <property type="component" value="Unassembled WGS sequence"/>
</dbReference>
<dbReference type="InterPro" id="IPR020846">
    <property type="entry name" value="MFS_dom"/>
</dbReference>
<dbReference type="SUPFAM" id="SSF103473">
    <property type="entry name" value="MFS general substrate transporter"/>
    <property type="match status" value="2"/>
</dbReference>
<feature type="transmembrane region" description="Helical" evidence="6">
    <location>
        <begin position="334"/>
        <end position="358"/>
    </location>
</feature>
<dbReference type="InterPro" id="IPR011701">
    <property type="entry name" value="MFS"/>
</dbReference>
<evidence type="ECO:0000256" key="1">
    <source>
        <dbReference type="ARBA" id="ARBA00004651"/>
    </source>
</evidence>
<feature type="transmembrane region" description="Helical" evidence="6">
    <location>
        <begin position="51"/>
        <end position="72"/>
    </location>
</feature>
<feature type="transmembrane region" description="Helical" evidence="6">
    <location>
        <begin position="12"/>
        <end position="31"/>
    </location>
</feature>
<feature type="transmembrane region" description="Helical" evidence="6">
    <location>
        <begin position="104"/>
        <end position="125"/>
    </location>
</feature>
<gene>
    <name evidence="8" type="ORF">SYYSPA8_25705</name>
</gene>
<evidence type="ECO:0000256" key="3">
    <source>
        <dbReference type="ARBA" id="ARBA00022989"/>
    </source>
</evidence>
<proteinExistence type="predicted"/>
<reference evidence="8 9" key="1">
    <citation type="submission" date="2022-10" db="EMBL/GenBank/DDBJ databases">
        <title>Draft genome sequence of Streptomyces sp. YSPA8.</title>
        <authorList>
            <person name="Moriuchi R."/>
            <person name="Dohra H."/>
            <person name="Yamamura H."/>
            <person name="Kodani S."/>
        </authorList>
    </citation>
    <scope>NUCLEOTIDE SEQUENCE [LARGE SCALE GENOMIC DNA]</scope>
    <source>
        <strain evidence="8 9">YSPA8</strain>
    </source>
</reference>
<dbReference type="Pfam" id="PF07690">
    <property type="entry name" value="MFS_1"/>
    <property type="match status" value="2"/>
</dbReference>
<dbReference type="PANTHER" id="PTHR42718:SF39">
    <property type="entry name" value="ACTINORHODIN TRANSPORTER-RELATED"/>
    <property type="match status" value="1"/>
</dbReference>
<evidence type="ECO:0000256" key="2">
    <source>
        <dbReference type="ARBA" id="ARBA00022692"/>
    </source>
</evidence>
<evidence type="ECO:0000256" key="4">
    <source>
        <dbReference type="ARBA" id="ARBA00023136"/>
    </source>
</evidence>
<feature type="transmembrane region" description="Helical" evidence="6">
    <location>
        <begin position="364"/>
        <end position="386"/>
    </location>
</feature>
<evidence type="ECO:0000256" key="5">
    <source>
        <dbReference type="ARBA" id="ARBA00023251"/>
    </source>
</evidence>
<keyword evidence="5" id="KW-0046">Antibiotic resistance</keyword>
<evidence type="ECO:0000313" key="9">
    <source>
        <dbReference type="Proteomes" id="UP001291653"/>
    </source>
</evidence>
<keyword evidence="4 6" id="KW-0472">Membrane</keyword>
<name>A0ABQ5P5J5_9ACTN</name>
<feature type="transmembrane region" description="Helical" evidence="6">
    <location>
        <begin position="204"/>
        <end position="223"/>
    </location>
</feature>
<comment type="caution">
    <text evidence="8">The sequence shown here is derived from an EMBL/GenBank/DDBJ whole genome shotgun (WGS) entry which is preliminary data.</text>
</comment>
<feature type="transmembrane region" description="Helical" evidence="6">
    <location>
        <begin position="79"/>
        <end position="98"/>
    </location>
</feature>
<dbReference type="CDD" id="cd17321">
    <property type="entry name" value="MFS_MMR_MDR_like"/>
    <property type="match status" value="1"/>
</dbReference>
<dbReference type="PANTHER" id="PTHR42718">
    <property type="entry name" value="MAJOR FACILITATOR SUPERFAMILY MULTIDRUG TRANSPORTER MFSC"/>
    <property type="match status" value="1"/>
</dbReference>
<feature type="transmembrane region" description="Helical" evidence="6">
    <location>
        <begin position="439"/>
        <end position="461"/>
    </location>
</feature>
<feature type="transmembrane region" description="Helical" evidence="6">
    <location>
        <begin position="172"/>
        <end position="192"/>
    </location>
</feature>
<comment type="subcellular location">
    <subcellularLocation>
        <location evidence="1">Cell membrane</location>
        <topology evidence="1">Multi-pass membrane protein</topology>
    </subcellularLocation>
</comment>
<dbReference type="PROSITE" id="PS50850">
    <property type="entry name" value="MFS"/>
    <property type="match status" value="1"/>
</dbReference>
<dbReference type="EMBL" id="BSBI01000012">
    <property type="protein sequence ID" value="GLF97760.1"/>
    <property type="molecule type" value="Genomic_DNA"/>
</dbReference>
<feature type="transmembrane region" description="Helical" evidence="6">
    <location>
        <begin position="137"/>
        <end position="160"/>
    </location>
</feature>
<organism evidence="8 9">
    <name type="scientific">Streptomyces yaizuensis</name>
    <dbReference type="NCBI Taxonomy" id="2989713"/>
    <lineage>
        <taxon>Bacteria</taxon>
        <taxon>Bacillati</taxon>
        <taxon>Actinomycetota</taxon>
        <taxon>Actinomycetes</taxon>
        <taxon>Kitasatosporales</taxon>
        <taxon>Streptomycetaceae</taxon>
        <taxon>Streptomyces</taxon>
    </lineage>
</organism>
<evidence type="ECO:0000313" key="8">
    <source>
        <dbReference type="EMBL" id="GLF97760.1"/>
    </source>
</evidence>
<dbReference type="Gene3D" id="1.20.1720.10">
    <property type="entry name" value="Multidrug resistance protein D"/>
    <property type="match status" value="1"/>
</dbReference>
<feature type="transmembrane region" description="Helical" evidence="6">
    <location>
        <begin position="407"/>
        <end position="427"/>
    </location>
</feature>